<dbReference type="OrthoDB" id="8897210at2"/>
<gene>
    <name evidence="2" type="ORF">DZC73_07820</name>
</gene>
<proteinExistence type="predicted"/>
<feature type="signal peptide" evidence="1">
    <location>
        <begin position="1"/>
        <end position="28"/>
    </location>
</feature>
<keyword evidence="1" id="KW-0732">Signal</keyword>
<evidence type="ECO:0000313" key="3">
    <source>
        <dbReference type="Proteomes" id="UP000267464"/>
    </source>
</evidence>
<evidence type="ECO:0000313" key="2">
    <source>
        <dbReference type="EMBL" id="RQP24782.1"/>
    </source>
</evidence>
<protein>
    <submittedName>
        <fullName evidence="2">Uncharacterized protein</fullName>
    </submittedName>
</protein>
<dbReference type="Proteomes" id="UP000267464">
    <property type="component" value="Unassembled WGS sequence"/>
</dbReference>
<keyword evidence="3" id="KW-1185">Reference proteome</keyword>
<organism evidence="2 3">
    <name type="scientific">Piscinibacter terrae</name>
    <dbReference type="NCBI Taxonomy" id="2496871"/>
    <lineage>
        <taxon>Bacteria</taxon>
        <taxon>Pseudomonadati</taxon>
        <taxon>Pseudomonadota</taxon>
        <taxon>Betaproteobacteria</taxon>
        <taxon>Burkholderiales</taxon>
        <taxon>Sphaerotilaceae</taxon>
        <taxon>Piscinibacter</taxon>
    </lineage>
</organism>
<name>A0A3N7J1F7_9BURK</name>
<dbReference type="RefSeq" id="WP_124539682.1">
    <property type="nucleotide sequence ID" value="NZ_QUSW01000002.1"/>
</dbReference>
<accession>A0A3N7J1F7</accession>
<evidence type="ECO:0000256" key="1">
    <source>
        <dbReference type="SAM" id="SignalP"/>
    </source>
</evidence>
<comment type="caution">
    <text evidence="2">The sequence shown here is derived from an EMBL/GenBank/DDBJ whole genome shotgun (WGS) entry which is preliminary data.</text>
</comment>
<reference evidence="2 3" key="1">
    <citation type="submission" date="2018-08" db="EMBL/GenBank/DDBJ databases">
        <authorList>
            <person name="Khan S.A."/>
            <person name="Jeon C.O."/>
            <person name="Chun B.H."/>
            <person name="Jeong S.E."/>
        </authorList>
    </citation>
    <scope>NUCLEOTIDE SEQUENCE [LARGE SCALE GENOMIC DNA]</scope>
    <source>
        <strain evidence="2 3">S-16</strain>
    </source>
</reference>
<dbReference type="AlphaFoldDB" id="A0A3N7J1F7"/>
<sequence>MYFPDLSRGARAPLLALCMICTALSAVAATDAPAKSGAKKTPLLTRDELRACMASHTKRQQERDSLVDVKSKLDAERADIQTSGQALKDQLAALDRTNAEMVAKYVEANNAREKRIDDFEKASNDFNARVEAATAADATYKKDCADRRFDEKDELAIKKGK</sequence>
<reference evidence="2 3" key="2">
    <citation type="submission" date="2018-12" db="EMBL/GenBank/DDBJ databases">
        <title>Rhizobacter gummiphilus sp. nov., a rubber-degrading bacterium isolated from the soil of a botanical garden in Japan.</title>
        <authorList>
            <person name="Shunsuke S.S."/>
        </authorList>
    </citation>
    <scope>NUCLEOTIDE SEQUENCE [LARGE SCALE GENOMIC DNA]</scope>
    <source>
        <strain evidence="2 3">S-16</strain>
    </source>
</reference>
<feature type="chain" id="PRO_5017939519" evidence="1">
    <location>
        <begin position="29"/>
        <end position="161"/>
    </location>
</feature>
<dbReference type="EMBL" id="QUSW01000002">
    <property type="protein sequence ID" value="RQP24782.1"/>
    <property type="molecule type" value="Genomic_DNA"/>
</dbReference>